<dbReference type="EMBL" id="QFNF01000005">
    <property type="protein sequence ID" value="PZO79921.1"/>
    <property type="molecule type" value="Genomic_DNA"/>
</dbReference>
<evidence type="ECO:0000256" key="3">
    <source>
        <dbReference type="ARBA" id="ARBA00023002"/>
    </source>
</evidence>
<dbReference type="PRINTS" id="PR00469">
    <property type="entry name" value="PNDRDTASEII"/>
</dbReference>
<dbReference type="GO" id="GO:0016491">
    <property type="term" value="F:oxidoreductase activity"/>
    <property type="evidence" value="ECO:0007669"/>
    <property type="project" value="UniProtKB-KW"/>
</dbReference>
<feature type="domain" description="FAD/NAD(P)-binding" evidence="4">
    <location>
        <begin position="14"/>
        <end position="294"/>
    </location>
</feature>
<evidence type="ECO:0000256" key="2">
    <source>
        <dbReference type="ARBA" id="ARBA00022630"/>
    </source>
</evidence>
<evidence type="ECO:0000313" key="6">
    <source>
        <dbReference type="Proteomes" id="UP000248614"/>
    </source>
</evidence>
<gene>
    <name evidence="5" type="ORF">DI632_03125</name>
</gene>
<dbReference type="InterPro" id="IPR036188">
    <property type="entry name" value="FAD/NAD-bd_sf"/>
</dbReference>
<dbReference type="Pfam" id="PF07992">
    <property type="entry name" value="Pyr_redox_2"/>
    <property type="match status" value="1"/>
</dbReference>
<reference evidence="5 6" key="1">
    <citation type="submission" date="2017-08" db="EMBL/GenBank/DDBJ databases">
        <title>Infants hospitalized years apart are colonized by the same room-sourced microbial strains.</title>
        <authorList>
            <person name="Brooks B."/>
            <person name="Olm M.R."/>
            <person name="Firek B.A."/>
            <person name="Baker R."/>
            <person name="Thomas B.C."/>
            <person name="Morowitz M.J."/>
            <person name="Banfield J.F."/>
        </authorList>
    </citation>
    <scope>NUCLEOTIDE SEQUENCE [LARGE SCALE GENOMIC DNA]</scope>
    <source>
        <strain evidence="5">S2_018_000_R3_110</strain>
    </source>
</reference>
<dbReference type="SUPFAM" id="SSF51905">
    <property type="entry name" value="FAD/NAD(P)-binding domain"/>
    <property type="match status" value="2"/>
</dbReference>
<keyword evidence="3" id="KW-0560">Oxidoreductase</keyword>
<keyword evidence="2" id="KW-0285">Flavoprotein</keyword>
<dbReference type="InterPro" id="IPR023753">
    <property type="entry name" value="FAD/NAD-binding_dom"/>
</dbReference>
<organism evidence="5 6">
    <name type="scientific">Sphingomonas hengshuiensis</name>
    <dbReference type="NCBI Taxonomy" id="1609977"/>
    <lineage>
        <taxon>Bacteria</taxon>
        <taxon>Pseudomonadati</taxon>
        <taxon>Pseudomonadota</taxon>
        <taxon>Alphaproteobacteria</taxon>
        <taxon>Sphingomonadales</taxon>
        <taxon>Sphingomonadaceae</taxon>
        <taxon>Sphingomonas</taxon>
    </lineage>
</organism>
<dbReference type="AlphaFoldDB" id="A0A2W5BAF6"/>
<evidence type="ECO:0000259" key="4">
    <source>
        <dbReference type="Pfam" id="PF07992"/>
    </source>
</evidence>
<accession>A0A2W5BAF6</accession>
<name>A0A2W5BAF6_9SPHN</name>
<dbReference type="PANTHER" id="PTHR48105">
    <property type="entry name" value="THIOREDOXIN REDUCTASE 1-RELATED-RELATED"/>
    <property type="match status" value="1"/>
</dbReference>
<dbReference type="PRINTS" id="PR00368">
    <property type="entry name" value="FADPNR"/>
</dbReference>
<evidence type="ECO:0000256" key="1">
    <source>
        <dbReference type="ARBA" id="ARBA00018719"/>
    </source>
</evidence>
<dbReference type="Proteomes" id="UP000248614">
    <property type="component" value="Unassembled WGS sequence"/>
</dbReference>
<sequence>MPTPSPVSRPDAIDCAIIGAGPAGLTAAIYLARFHLSIRMFDCGSSRAAMIPRTHNHAGYPGGIAGTDLLARMHEQARDFGATCEAATVTAIERAGDDFVVRTDGATLAARTVLLATGVVNHRPRGLDDATHDAALARGLLRYCPICDGYEVTDRRVGVIGTSRHGMREALFLRGYTADVTLIAPDSDHDLDDSCLDALDRAGVQRVDGPCGDYRIAGDRFVIRTAAGEMAFDSVYPALGSRIRSELAVAAGARASEDGCLEVDDHQRTSVPGLFAAGDVVKGLDQISHAMGEAGVAATTIRNLLDERRPIRR</sequence>
<evidence type="ECO:0000313" key="5">
    <source>
        <dbReference type="EMBL" id="PZO79921.1"/>
    </source>
</evidence>
<protein>
    <recommendedName>
        <fullName evidence="1">Thioredoxin reductase</fullName>
    </recommendedName>
</protein>
<comment type="caution">
    <text evidence="5">The sequence shown here is derived from an EMBL/GenBank/DDBJ whole genome shotgun (WGS) entry which is preliminary data.</text>
</comment>
<dbReference type="InterPro" id="IPR050097">
    <property type="entry name" value="Ferredoxin-NADP_redctase_2"/>
</dbReference>
<dbReference type="Gene3D" id="3.50.50.60">
    <property type="entry name" value="FAD/NAD(P)-binding domain"/>
    <property type="match status" value="2"/>
</dbReference>
<proteinExistence type="predicted"/>